<dbReference type="AlphaFoldDB" id="A0A7J9NK22"/>
<reference evidence="6 7" key="1">
    <citation type="submission" date="2020-07" db="EMBL/GenBank/DDBJ databases">
        <title>Genomic Encyclopedia of Type Strains, Phase IV (KMG-V): Genome sequencing to study the core and pangenomes of soil and plant-associated prokaryotes.</title>
        <authorList>
            <person name="Whitman W."/>
        </authorList>
    </citation>
    <scope>NUCLEOTIDE SEQUENCE [LARGE SCALE GENOMIC DNA]</scope>
    <source>
        <strain evidence="6 7">A4</strain>
    </source>
</reference>
<dbReference type="SUPFAM" id="SSF52540">
    <property type="entry name" value="P-loop containing nucleoside triphosphate hydrolases"/>
    <property type="match status" value="1"/>
</dbReference>
<gene>
    <name evidence="6" type="ORF">HNP87_001452</name>
</gene>
<comment type="catalytic activity">
    <reaction evidence="4">
        <text>ATP + H2O = ADP + phosphate + H(+)</text>
        <dbReference type="Rhea" id="RHEA:13065"/>
        <dbReference type="ChEBI" id="CHEBI:15377"/>
        <dbReference type="ChEBI" id="CHEBI:15378"/>
        <dbReference type="ChEBI" id="CHEBI:30616"/>
        <dbReference type="ChEBI" id="CHEBI:43474"/>
        <dbReference type="ChEBI" id="CHEBI:456216"/>
        <dbReference type="EC" id="5.6.2.4"/>
    </reaction>
</comment>
<dbReference type="InterPro" id="IPR002789">
    <property type="entry name" value="HerA_central"/>
</dbReference>
<evidence type="ECO:0000313" key="6">
    <source>
        <dbReference type="EMBL" id="MBA2840920.1"/>
    </source>
</evidence>
<dbReference type="PANTHER" id="PTHR42957:SF1">
    <property type="entry name" value="HELICASE MJ1565-RELATED"/>
    <property type="match status" value="1"/>
</dbReference>
<evidence type="ECO:0000256" key="2">
    <source>
        <dbReference type="ARBA" id="ARBA00034617"/>
    </source>
</evidence>
<sequence length="613" mass="69575">MEKSENFESNGGGRLLWSQMDPDTRFKYTIWFDYTRKLVNELHEGDLVAVPNFSTNSKGVVYSILQLINVMPMHYALGTNIGDLKGHPGFIMQAAKSASSDWTEQESESYEDTTKIICEAIPTNLEYDEDSGNIQTETAMAMIGKDVKRLNTILTEQIFNGSLTMDSENVIEAGKLIRDPNVGIYLRTEDMIRTHFGIFGFTGVGKSNLMSTLVDKLLSREEPVKIIMFDLMDEYIGPLMDKILENNGKIICLGEKTLMGPVFEYINNPENNDLEKASDMFLKNIFLPKGLKDDKQKFKNLVKSLLKQEKIKIYDQYSQQTVGDFLESSWPNVKGSLKEPKLGILEKVKKDVFGKHLSEELTPELALKFIDALGYGSSESALMGYTEEVRKIKADDLMKNNVNYGLIEPLKEVISSSKIKLNDNAKIDIWTLINEINDEKKPALYLITSHDEHKIKYFAKELGSKLFWKRRSGGMTSPSTLFIFDEADRFISQKAVSESEKASKAVVEELTRRGRKFGIGVGLATQRSAYLDTNIIGQLHTYFISKLPRQYDRNVIGEAFSLSPEQFTQTFKFKKGQWLLVSHEATGIDLPIPIQAENAEERVKKYINEFKSK</sequence>
<dbReference type="RefSeq" id="WP_181488754.1">
    <property type="nucleotide sequence ID" value="NZ_JACDUI010000002.1"/>
</dbReference>
<dbReference type="Pfam" id="PF01935">
    <property type="entry name" value="DUF87"/>
    <property type="match status" value="1"/>
</dbReference>
<evidence type="ECO:0000259" key="5">
    <source>
        <dbReference type="Pfam" id="PF01935"/>
    </source>
</evidence>
<comment type="catalytic activity">
    <reaction evidence="3">
        <text>ATP + H2O = ADP + phosphate + H(+)</text>
        <dbReference type="Rhea" id="RHEA:13065"/>
        <dbReference type="ChEBI" id="CHEBI:15377"/>
        <dbReference type="ChEBI" id="CHEBI:15378"/>
        <dbReference type="ChEBI" id="CHEBI:30616"/>
        <dbReference type="ChEBI" id="CHEBI:43474"/>
        <dbReference type="ChEBI" id="CHEBI:456216"/>
        <dbReference type="EC" id="5.6.2.3"/>
    </reaction>
</comment>
<dbReference type="Proteomes" id="UP000563838">
    <property type="component" value="Unassembled WGS sequence"/>
</dbReference>
<dbReference type="PANTHER" id="PTHR42957">
    <property type="entry name" value="HELICASE MJ1565-RELATED"/>
    <property type="match status" value="1"/>
</dbReference>
<dbReference type="GO" id="GO:0043139">
    <property type="term" value="F:5'-3' DNA helicase activity"/>
    <property type="evidence" value="ECO:0007669"/>
    <property type="project" value="UniProtKB-EC"/>
</dbReference>
<dbReference type="InterPro" id="IPR008571">
    <property type="entry name" value="HerA-like"/>
</dbReference>
<dbReference type="InterPro" id="IPR027417">
    <property type="entry name" value="P-loop_NTPase"/>
</dbReference>
<evidence type="ECO:0000313" key="7">
    <source>
        <dbReference type="Proteomes" id="UP000563838"/>
    </source>
</evidence>
<protein>
    <recommendedName>
        <fullName evidence="5">Helicase HerA central domain-containing protein</fullName>
    </recommendedName>
</protein>
<feature type="domain" description="Helicase HerA central" evidence="5">
    <location>
        <begin position="171"/>
        <end position="433"/>
    </location>
</feature>
<proteinExistence type="inferred from homology"/>
<evidence type="ECO:0000256" key="1">
    <source>
        <dbReference type="ARBA" id="ARBA00007816"/>
    </source>
</evidence>
<dbReference type="GO" id="GO:0043138">
    <property type="term" value="F:3'-5' DNA helicase activity"/>
    <property type="evidence" value="ECO:0007669"/>
    <property type="project" value="UniProtKB-EC"/>
</dbReference>
<evidence type="ECO:0000256" key="4">
    <source>
        <dbReference type="ARBA" id="ARBA00048988"/>
    </source>
</evidence>
<comment type="caution">
    <text evidence="6">The sequence shown here is derived from an EMBL/GenBank/DDBJ whole genome shotgun (WGS) entry which is preliminary data.</text>
</comment>
<dbReference type="Gene3D" id="3.40.50.300">
    <property type="entry name" value="P-loop containing nucleotide triphosphate hydrolases"/>
    <property type="match status" value="2"/>
</dbReference>
<organism evidence="6 7">
    <name type="scientific">Methanococcus maripaludis</name>
    <name type="common">Methanococcus deltae</name>
    <dbReference type="NCBI Taxonomy" id="39152"/>
    <lineage>
        <taxon>Archaea</taxon>
        <taxon>Methanobacteriati</taxon>
        <taxon>Methanobacteriota</taxon>
        <taxon>Methanomada group</taxon>
        <taxon>Methanococci</taxon>
        <taxon>Methanococcales</taxon>
        <taxon>Methanococcaceae</taxon>
        <taxon>Methanococcus</taxon>
    </lineage>
</organism>
<accession>A0A7J9NK22</accession>
<evidence type="ECO:0000256" key="3">
    <source>
        <dbReference type="ARBA" id="ARBA00048954"/>
    </source>
</evidence>
<dbReference type="EMBL" id="JACDUI010000002">
    <property type="protein sequence ID" value="MBA2840920.1"/>
    <property type="molecule type" value="Genomic_DNA"/>
</dbReference>
<name>A0A7J9NK22_METMI</name>
<comment type="catalytic activity">
    <reaction evidence="2">
        <text>Couples ATP hydrolysis with the unwinding of duplex DNA by translocating in the 3'-5' direction.</text>
        <dbReference type="EC" id="5.6.2.4"/>
    </reaction>
</comment>
<comment type="similarity">
    <text evidence="1">Belongs to the HerA family.</text>
</comment>